<dbReference type="PANTHER" id="PTHR34308:SF1">
    <property type="entry name" value="COBALAMIN BIOSYNTHESIS PROTEIN CBIB"/>
    <property type="match status" value="1"/>
</dbReference>
<reference evidence="10 11" key="1">
    <citation type="submission" date="2016-09" db="EMBL/GenBank/DDBJ databases">
        <title>Pseudoalteromonas amylolytica sp. nov., isolated from the surface seawater.</title>
        <authorList>
            <person name="Wu Y.-H."/>
            <person name="Cheng H."/>
            <person name="Jin X.-B."/>
            <person name="Wang C.-S."/>
            <person name="Xu X.-W."/>
        </authorList>
    </citation>
    <scope>NUCLEOTIDE SEQUENCE [LARGE SCALE GENOMIC DNA]</scope>
    <source>
        <strain evidence="10 11">JW1</strain>
    </source>
</reference>
<keyword evidence="6 9" id="KW-0812">Transmembrane</keyword>
<feature type="transmembrane region" description="Helical" evidence="9">
    <location>
        <begin position="245"/>
        <end position="266"/>
    </location>
</feature>
<dbReference type="STRING" id="1859457.BET10_13175"/>
<evidence type="ECO:0000313" key="11">
    <source>
        <dbReference type="Proteomes" id="UP000179786"/>
    </source>
</evidence>
<dbReference type="AlphaFoldDB" id="A0A1S1MWT6"/>
<comment type="caution">
    <text evidence="10">The sequence shown here is derived from an EMBL/GenBank/DDBJ whole genome shotgun (WGS) entry which is preliminary data.</text>
</comment>
<dbReference type="OrthoDB" id="5586491at2"/>
<dbReference type="GO" id="GO:0005886">
    <property type="term" value="C:plasma membrane"/>
    <property type="evidence" value="ECO:0007669"/>
    <property type="project" value="UniProtKB-SubCell"/>
</dbReference>
<gene>
    <name evidence="10" type="ORF">BET10_13175</name>
</gene>
<feature type="transmembrane region" description="Helical" evidence="9">
    <location>
        <begin position="57"/>
        <end position="85"/>
    </location>
</feature>
<feature type="transmembrane region" description="Helical" evidence="9">
    <location>
        <begin position="299"/>
        <end position="318"/>
    </location>
</feature>
<protein>
    <submittedName>
        <fullName evidence="10">Cobalamin biosynthesis protein</fullName>
    </submittedName>
</protein>
<keyword evidence="4" id="KW-1003">Cell membrane</keyword>
<keyword evidence="7 9" id="KW-1133">Transmembrane helix</keyword>
<comment type="subcellular location">
    <subcellularLocation>
        <location evidence="1">Cell membrane</location>
        <topology evidence="1">Multi-pass membrane protein</topology>
    </subcellularLocation>
</comment>
<keyword evidence="11" id="KW-1185">Reference proteome</keyword>
<keyword evidence="8 9" id="KW-0472">Membrane</keyword>
<dbReference type="PANTHER" id="PTHR34308">
    <property type="entry name" value="COBALAMIN BIOSYNTHESIS PROTEIN CBIB"/>
    <property type="match status" value="1"/>
</dbReference>
<dbReference type="UniPathway" id="UPA00148"/>
<dbReference type="Pfam" id="PF03186">
    <property type="entry name" value="CobD_Cbib"/>
    <property type="match status" value="1"/>
</dbReference>
<dbReference type="GO" id="GO:0048472">
    <property type="term" value="F:threonine-phosphate decarboxylase activity"/>
    <property type="evidence" value="ECO:0007669"/>
    <property type="project" value="InterPro"/>
</dbReference>
<feature type="transmembrane region" description="Helical" evidence="9">
    <location>
        <begin position="158"/>
        <end position="182"/>
    </location>
</feature>
<evidence type="ECO:0000313" key="10">
    <source>
        <dbReference type="EMBL" id="OHU90340.1"/>
    </source>
</evidence>
<evidence type="ECO:0000256" key="2">
    <source>
        <dbReference type="ARBA" id="ARBA00004953"/>
    </source>
</evidence>
<keyword evidence="5" id="KW-0169">Cobalamin biosynthesis</keyword>
<sequence>MMLELMQAHQGLLIFILSLSAAHLLPLQRSYHPNTIFLLVFKGIAQRVYQRQASTSYLAFSGTLAFVLPILTIVVLCLLLSQFAYYPNWLGGLVLYLCLDTSITIRAKRIATLLKQGQKSTARQLLQSVVARDVAKLSKVGIAKACIDSTSLRTVRHYYLIIIFYLLLGPIAALSYKLLLLCDHAWRDSIKPNSRFIAPLKQTIYVIEWLPLRTFITLMALSLNGKKVAHYIKHYARYFYQRNSGWILALFAANLRVQLGGPCFYLEQRFEKMRLGVERHPEPEDIDALLSLLKRIRTFFLLLIALSWLAYTLSATALRF</sequence>
<evidence type="ECO:0000256" key="7">
    <source>
        <dbReference type="ARBA" id="ARBA00022989"/>
    </source>
</evidence>
<dbReference type="InterPro" id="IPR004485">
    <property type="entry name" value="Cobalamin_biosynth_CobD/CbiB"/>
</dbReference>
<dbReference type="GO" id="GO:0009236">
    <property type="term" value="P:cobalamin biosynthetic process"/>
    <property type="evidence" value="ECO:0007669"/>
    <property type="project" value="UniProtKB-UniPathway"/>
</dbReference>
<evidence type="ECO:0000256" key="5">
    <source>
        <dbReference type="ARBA" id="ARBA00022573"/>
    </source>
</evidence>
<evidence type="ECO:0000256" key="8">
    <source>
        <dbReference type="ARBA" id="ARBA00023136"/>
    </source>
</evidence>
<organism evidence="10 11">
    <name type="scientific">Pseudoalteromonas amylolytica</name>
    <dbReference type="NCBI Taxonomy" id="1859457"/>
    <lineage>
        <taxon>Bacteria</taxon>
        <taxon>Pseudomonadati</taxon>
        <taxon>Pseudomonadota</taxon>
        <taxon>Gammaproteobacteria</taxon>
        <taxon>Alteromonadales</taxon>
        <taxon>Pseudoalteromonadaceae</taxon>
        <taxon>Pseudoalteromonas</taxon>
    </lineage>
</organism>
<comment type="pathway">
    <text evidence="2">Cofactor biosynthesis; adenosylcobalamin biosynthesis.</text>
</comment>
<evidence type="ECO:0000256" key="3">
    <source>
        <dbReference type="ARBA" id="ARBA00006263"/>
    </source>
</evidence>
<feature type="transmembrane region" description="Helical" evidence="9">
    <location>
        <begin position="203"/>
        <end position="225"/>
    </location>
</feature>
<evidence type="ECO:0000256" key="9">
    <source>
        <dbReference type="SAM" id="Phobius"/>
    </source>
</evidence>
<evidence type="ECO:0000256" key="6">
    <source>
        <dbReference type="ARBA" id="ARBA00022692"/>
    </source>
</evidence>
<comment type="similarity">
    <text evidence="3">Belongs to the CobD/CbiB family.</text>
</comment>
<dbReference type="EMBL" id="MKJU01000026">
    <property type="protein sequence ID" value="OHU90340.1"/>
    <property type="molecule type" value="Genomic_DNA"/>
</dbReference>
<evidence type="ECO:0000256" key="4">
    <source>
        <dbReference type="ARBA" id="ARBA00022475"/>
    </source>
</evidence>
<accession>A0A1S1MWT6</accession>
<name>A0A1S1MWT6_9GAMM</name>
<proteinExistence type="inferred from homology"/>
<dbReference type="Proteomes" id="UP000179786">
    <property type="component" value="Unassembled WGS sequence"/>
</dbReference>
<evidence type="ECO:0000256" key="1">
    <source>
        <dbReference type="ARBA" id="ARBA00004651"/>
    </source>
</evidence>